<evidence type="ECO:0000313" key="16">
    <source>
        <dbReference type="Proteomes" id="UP001195660"/>
    </source>
</evidence>
<keyword evidence="8" id="KW-0735">Signal-anchor</keyword>
<keyword evidence="12" id="KW-1015">Disulfide bond</keyword>
<evidence type="ECO:0000256" key="5">
    <source>
        <dbReference type="ARBA" id="ARBA00022692"/>
    </source>
</evidence>
<sequence>MLRIAYFILAHAQAEQLARLVTQLSTPNAHFYIHIDANTSDETFAAIQNAIHNTNSKSTFITRQPCRWGGFSLVAASLRLIQTALRDGFDWGVLLSGQDYPIHSNEYIGHFLSTEQSLGLIDIKSAAEFDVAYRYRAWHFESLNGKASGKALQKIQRWGNAIGIKRSLPTPLTAIYAGSQWWMLSEQACTTLIDWLERHPHVIDFFKRTLVPDEMFFQTVLMHTDLAPQLKPTAMRYLEWSAGAWSPKTFAPDEIAALGKRPELFARKFDVDAATQIALKVLHQQQKNSSDL</sequence>
<accession>A0ABS2CAI0</accession>
<evidence type="ECO:0000256" key="7">
    <source>
        <dbReference type="ARBA" id="ARBA00022824"/>
    </source>
</evidence>
<evidence type="ECO:0000256" key="3">
    <source>
        <dbReference type="ARBA" id="ARBA00022676"/>
    </source>
</evidence>
<keyword evidence="11" id="KW-0472">Membrane</keyword>
<proteinExistence type="predicted"/>
<dbReference type="PANTHER" id="PTHR46025:SF3">
    <property type="entry name" value="XYLOSYLTRANSFERASE OXT"/>
    <property type="match status" value="1"/>
</dbReference>
<keyword evidence="6" id="KW-0479">Metal-binding</keyword>
<evidence type="ECO:0000256" key="6">
    <source>
        <dbReference type="ARBA" id="ARBA00022723"/>
    </source>
</evidence>
<protein>
    <recommendedName>
        <fullName evidence="14">Peptide O-xylosyltransferase</fullName>
    </recommendedName>
</protein>
<keyword evidence="7" id="KW-0256">Endoplasmic reticulum</keyword>
<evidence type="ECO:0000256" key="2">
    <source>
        <dbReference type="ARBA" id="ARBA00004648"/>
    </source>
</evidence>
<dbReference type="InterPro" id="IPR043538">
    <property type="entry name" value="XYLT"/>
</dbReference>
<dbReference type="Proteomes" id="UP001195660">
    <property type="component" value="Unassembled WGS sequence"/>
</dbReference>
<evidence type="ECO:0000256" key="10">
    <source>
        <dbReference type="ARBA" id="ARBA00023034"/>
    </source>
</evidence>
<evidence type="ECO:0000256" key="4">
    <source>
        <dbReference type="ARBA" id="ARBA00022679"/>
    </source>
</evidence>
<dbReference type="Pfam" id="PF02485">
    <property type="entry name" value="Branch"/>
    <property type="match status" value="1"/>
</dbReference>
<evidence type="ECO:0000256" key="11">
    <source>
        <dbReference type="ARBA" id="ARBA00023136"/>
    </source>
</evidence>
<keyword evidence="4" id="KW-0808">Transferase</keyword>
<dbReference type="RefSeq" id="WP_203570288.1">
    <property type="nucleotide sequence ID" value="NZ_WOFE01000001.1"/>
</dbReference>
<organism evidence="15 16">
    <name type="scientific">Deefgea chitinilytica</name>
    <dbReference type="NCBI Taxonomy" id="570276"/>
    <lineage>
        <taxon>Bacteria</taxon>
        <taxon>Pseudomonadati</taxon>
        <taxon>Pseudomonadota</taxon>
        <taxon>Betaproteobacteria</taxon>
        <taxon>Neisseriales</taxon>
        <taxon>Chitinibacteraceae</taxon>
        <taxon>Deefgea</taxon>
    </lineage>
</organism>
<comment type="subcellular location">
    <subcellularLocation>
        <location evidence="2">Endoplasmic reticulum membrane</location>
        <topology evidence="2">Single-pass type II membrane protein</topology>
    </subcellularLocation>
    <subcellularLocation>
        <location evidence="1">Golgi apparatus membrane</location>
        <topology evidence="1">Single-pass type II membrane protein</topology>
    </subcellularLocation>
</comment>
<evidence type="ECO:0000256" key="8">
    <source>
        <dbReference type="ARBA" id="ARBA00022968"/>
    </source>
</evidence>
<keyword evidence="9" id="KW-1133">Transmembrane helix</keyword>
<evidence type="ECO:0000313" key="15">
    <source>
        <dbReference type="EMBL" id="MBM5571027.1"/>
    </source>
</evidence>
<keyword evidence="5" id="KW-0812">Transmembrane</keyword>
<name>A0ABS2CAI0_9NEIS</name>
<keyword evidence="10" id="KW-0333">Golgi apparatus</keyword>
<evidence type="ECO:0000256" key="14">
    <source>
        <dbReference type="ARBA" id="ARBA00042865"/>
    </source>
</evidence>
<keyword evidence="16" id="KW-1185">Reference proteome</keyword>
<keyword evidence="3" id="KW-0328">Glycosyltransferase</keyword>
<evidence type="ECO:0000256" key="13">
    <source>
        <dbReference type="ARBA" id="ARBA00023180"/>
    </source>
</evidence>
<reference evidence="15 16" key="1">
    <citation type="submission" date="2019-11" db="EMBL/GenBank/DDBJ databases">
        <title>Novel Deefgea species.</title>
        <authorList>
            <person name="Han J.-H."/>
        </authorList>
    </citation>
    <scope>NUCLEOTIDE SEQUENCE [LARGE SCALE GENOMIC DNA]</scope>
    <source>
        <strain evidence="15 16">LMG 24817</strain>
    </source>
</reference>
<gene>
    <name evidence="15" type="ORF">GM173_05460</name>
</gene>
<dbReference type="PANTHER" id="PTHR46025">
    <property type="entry name" value="XYLOSYLTRANSFERASE OXT"/>
    <property type="match status" value="1"/>
</dbReference>
<dbReference type="InterPro" id="IPR003406">
    <property type="entry name" value="Glyco_trans_14"/>
</dbReference>
<comment type="caution">
    <text evidence="15">The sequence shown here is derived from an EMBL/GenBank/DDBJ whole genome shotgun (WGS) entry which is preliminary data.</text>
</comment>
<dbReference type="EMBL" id="WOFE01000001">
    <property type="protein sequence ID" value="MBM5571027.1"/>
    <property type="molecule type" value="Genomic_DNA"/>
</dbReference>
<keyword evidence="13" id="KW-0325">Glycoprotein</keyword>
<evidence type="ECO:0000256" key="1">
    <source>
        <dbReference type="ARBA" id="ARBA00004323"/>
    </source>
</evidence>
<evidence type="ECO:0000256" key="9">
    <source>
        <dbReference type="ARBA" id="ARBA00022989"/>
    </source>
</evidence>
<evidence type="ECO:0000256" key="12">
    <source>
        <dbReference type="ARBA" id="ARBA00023157"/>
    </source>
</evidence>